<gene>
    <name evidence="2" type="ORF">FPZ54_13350</name>
</gene>
<keyword evidence="3" id="KW-1185">Reference proteome</keyword>
<proteinExistence type="predicted"/>
<name>A0A518RHH5_9SPHN</name>
<protein>
    <submittedName>
        <fullName evidence="2">DUF2063 domain-containing protein</fullName>
    </submittedName>
</protein>
<evidence type="ECO:0000259" key="1">
    <source>
        <dbReference type="Pfam" id="PF09836"/>
    </source>
</evidence>
<evidence type="ECO:0000313" key="2">
    <source>
        <dbReference type="EMBL" id="QDX26896.1"/>
    </source>
</evidence>
<reference evidence="2 3" key="1">
    <citation type="submission" date="2019-07" db="EMBL/GenBank/DDBJ databases">
        <title>Sphingomonas alkalisoli sp. nov., isolated from rhizosphere soil of Suaedae salsa.</title>
        <authorList>
            <person name="Zhang H."/>
            <person name="Xu L."/>
            <person name="Zhang J.-X."/>
            <person name="Sun J.-Q."/>
        </authorList>
    </citation>
    <scope>NUCLEOTIDE SEQUENCE [LARGE SCALE GENOMIC DNA]</scope>
    <source>
        <strain evidence="2 3">XS-10</strain>
    </source>
</reference>
<evidence type="ECO:0000313" key="3">
    <source>
        <dbReference type="Proteomes" id="UP000318055"/>
    </source>
</evidence>
<dbReference type="Proteomes" id="UP000318055">
    <property type="component" value="Chromosome"/>
</dbReference>
<dbReference type="KEGG" id="ssua:FPZ54_13350"/>
<dbReference type="RefSeq" id="WP_145847957.1">
    <property type="nucleotide sequence ID" value="NZ_CP042239.1"/>
</dbReference>
<dbReference type="InterPro" id="IPR018640">
    <property type="entry name" value="DUF2063"/>
</dbReference>
<dbReference type="AlphaFoldDB" id="A0A518RHH5"/>
<feature type="domain" description="Putative DNA-binding" evidence="1">
    <location>
        <begin position="6"/>
        <end position="91"/>
    </location>
</feature>
<dbReference type="OrthoDB" id="343356at2"/>
<accession>A0A518RHH5</accession>
<dbReference type="Pfam" id="PF09836">
    <property type="entry name" value="DUF2063"/>
    <property type="match status" value="1"/>
</dbReference>
<dbReference type="EMBL" id="CP042239">
    <property type="protein sequence ID" value="QDX26896.1"/>
    <property type="molecule type" value="Genomic_DNA"/>
</dbReference>
<organism evidence="2 3">
    <name type="scientific">Sphingomonas suaedae</name>
    <dbReference type="NCBI Taxonomy" id="2599297"/>
    <lineage>
        <taxon>Bacteria</taxon>
        <taxon>Pseudomonadati</taxon>
        <taxon>Pseudomonadota</taxon>
        <taxon>Alphaproteobacteria</taxon>
        <taxon>Sphingomonadales</taxon>
        <taxon>Sphingomonadaceae</taxon>
        <taxon>Sphingomonas</taxon>
    </lineage>
</organism>
<sequence>MNLRSLQTDIQAWLTREDAQAARRLGSNAGPGLRVYQNNYRAQLIACLEGSFARTRAWLGAEAFLAAAATHVDRVPPSSWTLDAYPLEFPDTLTLLYPHDNEVVELAWIDWAIEDVFTGPDAVAMCVADLPTIDWDRATLWLVPARALRLLSTNAADIWQALVDEETPPTLEAGVENAGIVVWRKDHVARYRKIDRDEFQALCQLEDSLRFAELCDAAVARFGERAGIGQAGTWLGRWASDGLILVTEDPD</sequence>